<dbReference type="InterPro" id="IPR049577">
    <property type="entry name" value="GMPP_N"/>
</dbReference>
<keyword evidence="14 24" id="KW-0413">Isomerase</keyword>
<evidence type="ECO:0000256" key="8">
    <source>
        <dbReference type="ARBA" id="ARBA00012387"/>
    </source>
</evidence>
<sequence>MAGHGQRHMASHAYLQSDQACPDPATGLWNRCRCRPDARRARRLPRPCSSSLYPCSVVLDVDQLHHFSMAYSGSKFALACGGYTKAGTESGAKTNMGQPGSHGVQDGCCEGVAEWYAYCGGLHVAYLLEHPDNAAFATPLWPKNGASMFTPVILAGGNGSRLWPLSRQSFPKQFLALDGQDQGTMFQRTLARLNGLEHTPAVVVSNENHRFIVAEQLRVAKMASRRVILEPLARNTAPAIALAALEATADGTDPILLVLAADHHIHDEEAFRQAVKIAQVHAEAGRLVTFGITPTHAETGFGYIHCGDAIAEGGFAIEAFKEKPSPEMAAEYLSSGAYLWNSGMFMFRASVFLAELRKHRSDILSACRIALENSEADSYFLHVSSEKFALCPDESVDYAVMEHTTAGLVVPLDAGWNDLGSWAAIWDVGPHDANSNRLEGDVMAIDTRNCLVQSHHRLVATVGVEDLIVIETKDAVLVANKHNSQQVKDVVKRLQTEERPEFVTHPLVNRPWGHYDTIDLGERYQVKRISVLPGECLSLQMHYHRAEHWIVVSGTAKVICDDQELILSENQSTYIPLGVKHSLANPGKVPLELIEVQSGSYLGEDDIVRFEDRYGRLKK</sequence>
<evidence type="ECO:0000256" key="20">
    <source>
        <dbReference type="RuleBase" id="RU004190"/>
    </source>
</evidence>
<evidence type="ECO:0000256" key="18">
    <source>
        <dbReference type="ARBA" id="ARBA00057590"/>
    </source>
</evidence>
<dbReference type="PANTHER" id="PTHR46390:SF1">
    <property type="entry name" value="MANNOSE-1-PHOSPHATE GUANYLYLTRANSFERASE"/>
    <property type="match status" value="1"/>
</dbReference>
<keyword evidence="12" id="KW-0016">Alginate biosynthesis</keyword>
<feature type="domain" description="MannoseP isomerase/GMP-like beta-helix" evidence="23">
    <location>
        <begin position="440"/>
        <end position="494"/>
    </location>
</feature>
<dbReference type="SUPFAM" id="SSF51182">
    <property type="entry name" value="RmlC-like cupins"/>
    <property type="match status" value="1"/>
</dbReference>
<dbReference type="GO" id="GO:0004475">
    <property type="term" value="F:mannose-1-phosphate guanylyltransferase (GTP) activity"/>
    <property type="evidence" value="ECO:0007669"/>
    <property type="project" value="UniProtKB-EC"/>
</dbReference>
<evidence type="ECO:0000256" key="5">
    <source>
        <dbReference type="ARBA" id="ARBA00006115"/>
    </source>
</evidence>
<evidence type="ECO:0000256" key="16">
    <source>
        <dbReference type="ARBA" id="ARBA00023285"/>
    </source>
</evidence>
<evidence type="ECO:0000256" key="15">
    <source>
        <dbReference type="ARBA" id="ARBA00023268"/>
    </source>
</evidence>
<keyword evidence="11" id="KW-0547">Nucleotide-binding</keyword>
<dbReference type="PATRIC" id="fig|235272.12.peg.2054"/>
<dbReference type="Pfam" id="PF22640">
    <property type="entry name" value="ManC_GMP_beta-helix"/>
    <property type="match status" value="1"/>
</dbReference>
<comment type="subunit">
    <text evidence="6">Monomer.</text>
</comment>
<evidence type="ECO:0000256" key="4">
    <source>
        <dbReference type="ARBA" id="ARBA00004823"/>
    </source>
</evidence>
<evidence type="ECO:0000313" key="25">
    <source>
        <dbReference type="Proteomes" id="UP000050346"/>
    </source>
</evidence>
<reference evidence="24 25" key="1">
    <citation type="submission" date="2015-09" db="EMBL/GenBank/DDBJ databases">
        <title>Genome announcement of multiple Pseudomonas syringae strains.</title>
        <authorList>
            <person name="Thakur S."/>
            <person name="Wang P.W."/>
            <person name="Gong Y."/>
            <person name="Weir B.S."/>
            <person name="Guttman D.S."/>
        </authorList>
    </citation>
    <scope>NUCLEOTIDE SEQUENCE [LARGE SCALE GENOMIC DNA]</scope>
    <source>
        <strain evidence="24 25">ICMP9150</strain>
    </source>
</reference>
<dbReference type="EC" id="5.3.1.8" evidence="7"/>
<dbReference type="Pfam" id="PF01050">
    <property type="entry name" value="MannoseP_isomer"/>
    <property type="match status" value="1"/>
</dbReference>
<evidence type="ECO:0000256" key="14">
    <source>
        <dbReference type="ARBA" id="ARBA00023235"/>
    </source>
</evidence>
<name>A0A0P9P4I9_PSEA0</name>
<evidence type="ECO:0000256" key="13">
    <source>
        <dbReference type="ARBA" id="ARBA00023134"/>
    </source>
</evidence>
<dbReference type="AlphaFoldDB" id="A0A0P9P4I9"/>
<evidence type="ECO:0000256" key="19">
    <source>
        <dbReference type="ARBA" id="ARBA00067387"/>
    </source>
</evidence>
<evidence type="ECO:0000256" key="6">
    <source>
        <dbReference type="ARBA" id="ARBA00011245"/>
    </source>
</evidence>
<dbReference type="GO" id="GO:0004476">
    <property type="term" value="F:mannose-6-phosphate isomerase activity"/>
    <property type="evidence" value="ECO:0007669"/>
    <property type="project" value="UniProtKB-EC"/>
</dbReference>
<dbReference type="Gene3D" id="2.60.120.10">
    <property type="entry name" value="Jelly Rolls"/>
    <property type="match status" value="1"/>
</dbReference>
<dbReference type="InterPro" id="IPR001538">
    <property type="entry name" value="Man6P_isomerase-2_C"/>
</dbReference>
<dbReference type="InterPro" id="IPR006375">
    <property type="entry name" value="Man1P_GuaTrfase/Man6P_Isoase"/>
</dbReference>
<evidence type="ECO:0000313" key="24">
    <source>
        <dbReference type="EMBL" id="KPX11604.1"/>
    </source>
</evidence>
<dbReference type="InterPro" id="IPR029044">
    <property type="entry name" value="Nucleotide-diphossugar_trans"/>
</dbReference>
<comment type="pathway">
    <text evidence="3">Nucleotide-sugar biosynthesis; GDP-alpha-D-mannose biosynthesis; alpha-D-mannose 1-phosphate from D-fructose 6-phosphate: step 1/2.</text>
</comment>
<comment type="cofactor">
    <cofactor evidence="2">
        <name>Co(2+)</name>
        <dbReference type="ChEBI" id="CHEBI:48828"/>
    </cofactor>
</comment>
<dbReference type="GO" id="GO:0042121">
    <property type="term" value="P:alginic acid biosynthetic process"/>
    <property type="evidence" value="ECO:0007669"/>
    <property type="project" value="UniProtKB-KW"/>
</dbReference>
<comment type="catalytic activity">
    <reaction evidence="17">
        <text>alpha-D-mannose 1-phosphate + GTP + H(+) = GDP-alpha-D-mannose + diphosphate</text>
        <dbReference type="Rhea" id="RHEA:15229"/>
        <dbReference type="ChEBI" id="CHEBI:15378"/>
        <dbReference type="ChEBI" id="CHEBI:33019"/>
        <dbReference type="ChEBI" id="CHEBI:37565"/>
        <dbReference type="ChEBI" id="CHEBI:57527"/>
        <dbReference type="ChEBI" id="CHEBI:58409"/>
        <dbReference type="EC" id="2.7.7.13"/>
    </reaction>
</comment>
<evidence type="ECO:0000256" key="11">
    <source>
        <dbReference type="ARBA" id="ARBA00022741"/>
    </source>
</evidence>
<dbReference type="SUPFAM" id="SSF53448">
    <property type="entry name" value="Nucleotide-diphospho-sugar transferases"/>
    <property type="match status" value="1"/>
</dbReference>
<dbReference type="InterPro" id="IPR051161">
    <property type="entry name" value="Mannose-6P_isomerase_type2"/>
</dbReference>
<evidence type="ECO:0000256" key="10">
    <source>
        <dbReference type="ARBA" id="ARBA00022695"/>
    </source>
</evidence>
<keyword evidence="10 24" id="KW-0548">Nucleotidyltransferase</keyword>
<dbReference type="EMBL" id="LJQG01000371">
    <property type="protein sequence ID" value="KPX11604.1"/>
    <property type="molecule type" value="Genomic_DNA"/>
</dbReference>
<dbReference type="Pfam" id="PF00483">
    <property type="entry name" value="NTP_transferase"/>
    <property type="match status" value="1"/>
</dbReference>
<feature type="domain" description="Mannose-6-phosphate isomerase type II C-terminal" evidence="22">
    <location>
        <begin position="499"/>
        <end position="612"/>
    </location>
</feature>
<evidence type="ECO:0000256" key="7">
    <source>
        <dbReference type="ARBA" id="ARBA00011956"/>
    </source>
</evidence>
<dbReference type="CDD" id="cd02509">
    <property type="entry name" value="GDP-M1P_Guanylyltransferase"/>
    <property type="match status" value="1"/>
</dbReference>
<comment type="function">
    <text evidence="18">Produces a precursor for alginate polymerization. The alginate layer provides a protective barrier against host immune defenses and antibiotics.</text>
</comment>
<dbReference type="GO" id="GO:0009298">
    <property type="term" value="P:GDP-mannose biosynthetic process"/>
    <property type="evidence" value="ECO:0007669"/>
    <property type="project" value="UniProtKB-UniPathway"/>
</dbReference>
<comment type="similarity">
    <text evidence="5 20">Belongs to the mannose-6-phosphate isomerase type 2 family.</text>
</comment>
<evidence type="ECO:0000259" key="22">
    <source>
        <dbReference type="Pfam" id="PF01050"/>
    </source>
</evidence>
<accession>A0A0P9P4I9</accession>
<evidence type="ECO:0000259" key="23">
    <source>
        <dbReference type="Pfam" id="PF22640"/>
    </source>
</evidence>
<evidence type="ECO:0000256" key="2">
    <source>
        <dbReference type="ARBA" id="ARBA00001941"/>
    </source>
</evidence>
<keyword evidence="13" id="KW-0342">GTP-binding</keyword>
<evidence type="ECO:0000256" key="9">
    <source>
        <dbReference type="ARBA" id="ARBA00022679"/>
    </source>
</evidence>
<dbReference type="InterPro" id="IPR054566">
    <property type="entry name" value="ManC/GMP-like_b-helix"/>
</dbReference>
<dbReference type="UniPathway" id="UPA00126">
    <property type="reaction ID" value="UER00930"/>
</dbReference>
<evidence type="ECO:0000256" key="1">
    <source>
        <dbReference type="ARBA" id="ARBA00000757"/>
    </source>
</evidence>
<dbReference type="InterPro" id="IPR014710">
    <property type="entry name" value="RmlC-like_jellyroll"/>
</dbReference>
<evidence type="ECO:0000256" key="3">
    <source>
        <dbReference type="ARBA" id="ARBA00004666"/>
    </source>
</evidence>
<dbReference type="GO" id="GO:0005525">
    <property type="term" value="F:GTP binding"/>
    <property type="evidence" value="ECO:0007669"/>
    <property type="project" value="UniProtKB-KW"/>
</dbReference>
<dbReference type="CDD" id="cd02213">
    <property type="entry name" value="cupin_PMI_typeII_C"/>
    <property type="match status" value="1"/>
</dbReference>
<keyword evidence="9 24" id="KW-0808">Transferase</keyword>
<comment type="pathway">
    <text evidence="4">Nucleotide-sugar biosynthesis; GDP-alpha-D-mannose biosynthesis; GDP-alpha-D-mannose from alpha-D-mannose 1-phosphate (GTP route): step 1/1.</text>
</comment>
<dbReference type="Gene3D" id="3.90.550.10">
    <property type="entry name" value="Spore Coat Polysaccharide Biosynthesis Protein SpsA, Chain A"/>
    <property type="match status" value="1"/>
</dbReference>
<dbReference type="NCBIfam" id="TIGR01479">
    <property type="entry name" value="GMP_PMI"/>
    <property type="match status" value="1"/>
</dbReference>
<dbReference type="PANTHER" id="PTHR46390">
    <property type="entry name" value="MANNOSE-1-PHOSPHATE GUANYLYLTRANSFERASE"/>
    <property type="match status" value="1"/>
</dbReference>
<gene>
    <name evidence="24" type="ORF">ALO71_04540</name>
</gene>
<evidence type="ECO:0000256" key="12">
    <source>
        <dbReference type="ARBA" id="ARBA00022841"/>
    </source>
</evidence>
<dbReference type="InterPro" id="IPR011051">
    <property type="entry name" value="RmlC_Cupin_sf"/>
</dbReference>
<organism evidence="24 25">
    <name type="scientific">Pseudomonas amygdali pv. dendropanacis</name>
    <dbReference type="NCBI Taxonomy" id="235272"/>
    <lineage>
        <taxon>Bacteria</taxon>
        <taxon>Pseudomonadati</taxon>
        <taxon>Pseudomonadota</taxon>
        <taxon>Gammaproteobacteria</taxon>
        <taxon>Pseudomonadales</taxon>
        <taxon>Pseudomonadaceae</taxon>
        <taxon>Pseudomonas</taxon>
        <taxon>Pseudomonas amygdali</taxon>
    </lineage>
</organism>
<dbReference type="EC" id="2.7.7.13" evidence="8"/>
<comment type="catalytic activity">
    <reaction evidence="1">
        <text>D-mannose 6-phosphate = D-fructose 6-phosphate</text>
        <dbReference type="Rhea" id="RHEA:12356"/>
        <dbReference type="ChEBI" id="CHEBI:58735"/>
        <dbReference type="ChEBI" id="CHEBI:61527"/>
        <dbReference type="EC" id="5.3.1.8"/>
    </reaction>
</comment>
<comment type="caution">
    <text evidence="24">The sequence shown here is derived from an EMBL/GenBank/DDBJ whole genome shotgun (WGS) entry which is preliminary data.</text>
</comment>
<feature type="domain" description="Nucleotidyl transferase" evidence="21">
    <location>
        <begin position="151"/>
        <end position="433"/>
    </location>
</feature>
<proteinExistence type="inferred from homology"/>
<dbReference type="Proteomes" id="UP000050346">
    <property type="component" value="Unassembled WGS sequence"/>
</dbReference>
<dbReference type="InterPro" id="IPR005835">
    <property type="entry name" value="NTP_transferase_dom"/>
</dbReference>
<evidence type="ECO:0000256" key="17">
    <source>
        <dbReference type="ARBA" id="ARBA00047343"/>
    </source>
</evidence>
<keyword evidence="16" id="KW-0170">Cobalt</keyword>
<evidence type="ECO:0000259" key="21">
    <source>
        <dbReference type="Pfam" id="PF00483"/>
    </source>
</evidence>
<protein>
    <recommendedName>
        <fullName evidence="19">Alginate biosynthesis protein AlgA</fullName>
        <ecNumber evidence="8">2.7.7.13</ecNumber>
        <ecNumber evidence="7">5.3.1.8</ecNumber>
    </recommendedName>
</protein>
<keyword evidence="15" id="KW-0511">Multifunctional enzyme</keyword>
<dbReference type="FunFam" id="2.60.120.10:FF:000032">
    <property type="entry name" value="Mannose-1-phosphate guanylyltransferase/mannose-6-phosphate isomerase"/>
    <property type="match status" value="1"/>
</dbReference>
<dbReference type="FunFam" id="3.90.550.10:FF:000046">
    <property type="entry name" value="Mannose-1-phosphate guanylyltransferase (GDP)"/>
    <property type="match status" value="1"/>
</dbReference>